<feature type="domain" description="Excalibur calcium-binding" evidence="3">
    <location>
        <begin position="89"/>
        <end position="125"/>
    </location>
</feature>
<feature type="signal peptide" evidence="2">
    <location>
        <begin position="1"/>
        <end position="21"/>
    </location>
</feature>
<reference evidence="5" key="1">
    <citation type="journal article" date="2019" name="Int. J. Syst. Evol. Microbiol.">
        <title>The Global Catalogue of Microorganisms (GCM) 10K type strain sequencing project: providing services to taxonomists for standard genome sequencing and annotation.</title>
        <authorList>
            <consortium name="The Broad Institute Genomics Platform"/>
            <consortium name="The Broad Institute Genome Sequencing Center for Infectious Disease"/>
            <person name="Wu L."/>
            <person name="Ma J."/>
        </authorList>
    </citation>
    <scope>NUCLEOTIDE SEQUENCE [LARGE SCALE GENOMIC DNA]</scope>
    <source>
        <strain evidence="5">CCUG 51943</strain>
    </source>
</reference>
<protein>
    <submittedName>
        <fullName evidence="4">Excalibur calcium-binding domain-containing protein</fullName>
    </submittedName>
</protein>
<dbReference type="RefSeq" id="WP_376998941.1">
    <property type="nucleotide sequence ID" value="NZ_JBHSQE010000001.1"/>
</dbReference>
<organism evidence="4 5">
    <name type="scientific">Corynebacterium nasicanis</name>
    <dbReference type="NCBI Taxonomy" id="1448267"/>
    <lineage>
        <taxon>Bacteria</taxon>
        <taxon>Bacillati</taxon>
        <taxon>Actinomycetota</taxon>
        <taxon>Actinomycetes</taxon>
        <taxon>Mycobacteriales</taxon>
        <taxon>Corynebacteriaceae</taxon>
        <taxon>Corynebacterium</taxon>
    </lineage>
</organism>
<dbReference type="Proteomes" id="UP001596244">
    <property type="component" value="Unassembled WGS sequence"/>
</dbReference>
<feature type="region of interest" description="Disordered" evidence="1">
    <location>
        <begin position="104"/>
        <end position="125"/>
    </location>
</feature>
<feature type="compositionally biased region" description="Basic and acidic residues" evidence="1">
    <location>
        <begin position="114"/>
        <end position="125"/>
    </location>
</feature>
<accession>A0ABW1QAT3</accession>
<name>A0ABW1QAT3_9CORY</name>
<keyword evidence="5" id="KW-1185">Reference proteome</keyword>
<dbReference type="InterPro" id="IPR008613">
    <property type="entry name" value="Excalibur_Ca-bd_domain"/>
</dbReference>
<evidence type="ECO:0000313" key="5">
    <source>
        <dbReference type="Proteomes" id="UP001596244"/>
    </source>
</evidence>
<sequence length="125" mass="12390">MRLRLLLVLSAPLLLSACGGAAQSTPAPVTETVVSTVTTTSVVTSTETVTAEPPVPEPAPEPAPVEANVNTVPQGFASLPEPAPAASGPFRNCAAARAAGAAPVYAGQPGYGSHLDRDGDGVGCE</sequence>
<proteinExistence type="predicted"/>
<dbReference type="Pfam" id="PF05901">
    <property type="entry name" value="Excalibur"/>
    <property type="match status" value="1"/>
</dbReference>
<keyword evidence="2" id="KW-0732">Signal</keyword>
<evidence type="ECO:0000313" key="4">
    <source>
        <dbReference type="EMBL" id="MFC6145370.1"/>
    </source>
</evidence>
<comment type="caution">
    <text evidence="4">The sequence shown here is derived from an EMBL/GenBank/DDBJ whole genome shotgun (WGS) entry which is preliminary data.</text>
</comment>
<dbReference type="EMBL" id="JBHSQE010000001">
    <property type="protein sequence ID" value="MFC6145370.1"/>
    <property type="molecule type" value="Genomic_DNA"/>
</dbReference>
<feature type="chain" id="PRO_5045418030" evidence="2">
    <location>
        <begin position="22"/>
        <end position="125"/>
    </location>
</feature>
<evidence type="ECO:0000256" key="2">
    <source>
        <dbReference type="SAM" id="SignalP"/>
    </source>
</evidence>
<dbReference type="SMART" id="SM00894">
    <property type="entry name" value="Excalibur"/>
    <property type="match status" value="1"/>
</dbReference>
<dbReference type="PROSITE" id="PS51257">
    <property type="entry name" value="PROKAR_LIPOPROTEIN"/>
    <property type="match status" value="1"/>
</dbReference>
<feature type="region of interest" description="Disordered" evidence="1">
    <location>
        <begin position="44"/>
        <end position="67"/>
    </location>
</feature>
<evidence type="ECO:0000259" key="3">
    <source>
        <dbReference type="SMART" id="SM00894"/>
    </source>
</evidence>
<feature type="compositionally biased region" description="Pro residues" evidence="1">
    <location>
        <begin position="53"/>
        <end position="63"/>
    </location>
</feature>
<evidence type="ECO:0000256" key="1">
    <source>
        <dbReference type="SAM" id="MobiDB-lite"/>
    </source>
</evidence>
<gene>
    <name evidence="4" type="ORF">ACFPUZ_00920</name>
</gene>